<dbReference type="KEGG" id="aup:AsAng_0023240"/>
<dbReference type="RefSeq" id="WP_264792766.1">
    <property type="nucleotide sequence ID" value="NZ_AP026867.1"/>
</dbReference>
<dbReference type="Proteomes" id="UP001060919">
    <property type="component" value="Chromosome"/>
</dbReference>
<keyword evidence="1" id="KW-0472">Membrane</keyword>
<evidence type="ECO:0000313" key="3">
    <source>
        <dbReference type="Proteomes" id="UP001060919"/>
    </source>
</evidence>
<feature type="transmembrane region" description="Helical" evidence="1">
    <location>
        <begin position="117"/>
        <end position="144"/>
    </location>
</feature>
<name>A0A915YEK9_9BACT</name>
<feature type="transmembrane region" description="Helical" evidence="1">
    <location>
        <begin position="58"/>
        <end position="82"/>
    </location>
</feature>
<evidence type="ECO:0000256" key="1">
    <source>
        <dbReference type="SAM" id="Phobius"/>
    </source>
</evidence>
<gene>
    <name evidence="2" type="ORF">AsAng_0023240</name>
</gene>
<evidence type="ECO:0000313" key="2">
    <source>
        <dbReference type="EMBL" id="BDS11610.1"/>
    </source>
</evidence>
<protein>
    <submittedName>
        <fullName evidence="2">Uncharacterized protein</fullName>
    </submittedName>
</protein>
<dbReference type="EMBL" id="AP026867">
    <property type="protein sequence ID" value="BDS11610.1"/>
    <property type="molecule type" value="Genomic_DNA"/>
</dbReference>
<keyword evidence="3" id="KW-1185">Reference proteome</keyword>
<proteinExistence type="predicted"/>
<keyword evidence="1" id="KW-1133">Transmembrane helix</keyword>
<accession>A0A915YEK9</accession>
<sequence length="206" mass="23740">MKEKSTFKFEIKNLQELISIGYLSLLVFGIIRESITYGILGINIMYYSSVLDILLSPIIILTTDLAIAVFVVVIPILFYWILRQIGKFHHKHKTKEWYKKRIDVAGMEESFGNKNSLPILLVFMTHGLLLGIFLSDAVIGGYALQKKIANKEQKMSHQITFMDKEKLKVKIIGQNSQYLFYILDQQTEISISPIQGNIKRIEQLKK</sequence>
<organism evidence="2 3">
    <name type="scientific">Aureispira anguillae</name>
    <dbReference type="NCBI Taxonomy" id="2864201"/>
    <lineage>
        <taxon>Bacteria</taxon>
        <taxon>Pseudomonadati</taxon>
        <taxon>Bacteroidota</taxon>
        <taxon>Saprospiria</taxon>
        <taxon>Saprospirales</taxon>
        <taxon>Saprospiraceae</taxon>
        <taxon>Aureispira</taxon>
    </lineage>
</organism>
<feature type="transmembrane region" description="Helical" evidence="1">
    <location>
        <begin position="20"/>
        <end position="46"/>
    </location>
</feature>
<keyword evidence="1" id="KW-0812">Transmembrane</keyword>
<dbReference type="AlphaFoldDB" id="A0A915YEK9"/>
<reference evidence="2" key="1">
    <citation type="submission" date="2022-09" db="EMBL/GenBank/DDBJ databases">
        <title>Aureispira anguillicida sp. nov., isolated from Leptocephalus of Japanese eel Anguilla japonica.</title>
        <authorList>
            <person name="Yuasa K."/>
            <person name="Mekata T."/>
            <person name="Ikunari K."/>
        </authorList>
    </citation>
    <scope>NUCLEOTIDE SEQUENCE</scope>
    <source>
        <strain evidence="2">EL160426</strain>
    </source>
</reference>